<sequence length="107" mass="11761">MPRPAIHPGEILVDELTELGVTPTELSRQINVPPNRVTQIIHGRRGVTGDTALRLGHWFGTSAQFWLNLQSAYDIRVAEEKAGQEIAQLPTRPAGPNGDHPKQPTLL</sequence>
<dbReference type="InterPro" id="IPR010982">
    <property type="entry name" value="Lambda_DNA-bd_dom_sf"/>
</dbReference>
<dbReference type="PANTHER" id="PTHR36924:SF1">
    <property type="entry name" value="ANTITOXIN HIGA-1"/>
    <property type="match status" value="1"/>
</dbReference>
<reference evidence="4 5" key="1">
    <citation type="submission" date="2016-10" db="EMBL/GenBank/DDBJ databases">
        <authorList>
            <person name="de Groot N.N."/>
        </authorList>
    </citation>
    <scope>NUCLEOTIDE SEQUENCE [LARGE SCALE GENOMIC DNA]</scope>
    <source>
        <strain evidence="4 5">NE2</strain>
    </source>
</reference>
<dbReference type="Proteomes" id="UP000198755">
    <property type="component" value="Unassembled WGS sequence"/>
</dbReference>
<evidence type="ECO:0000313" key="4">
    <source>
        <dbReference type="EMBL" id="SFK44624.1"/>
    </source>
</evidence>
<evidence type="ECO:0000313" key="5">
    <source>
        <dbReference type="Proteomes" id="UP000198755"/>
    </source>
</evidence>
<evidence type="ECO:0000256" key="1">
    <source>
        <dbReference type="ARBA" id="ARBA00023125"/>
    </source>
</evidence>
<feature type="domain" description="HTH cro/C1-type" evidence="3">
    <location>
        <begin position="12"/>
        <end position="66"/>
    </location>
</feature>
<dbReference type="PROSITE" id="PS50943">
    <property type="entry name" value="HTH_CROC1"/>
    <property type="match status" value="1"/>
</dbReference>
<organism evidence="4 5">
    <name type="scientific">Methylocapsa palsarum</name>
    <dbReference type="NCBI Taxonomy" id="1612308"/>
    <lineage>
        <taxon>Bacteria</taxon>
        <taxon>Pseudomonadati</taxon>
        <taxon>Pseudomonadota</taxon>
        <taxon>Alphaproteobacteria</taxon>
        <taxon>Hyphomicrobiales</taxon>
        <taxon>Beijerinckiaceae</taxon>
        <taxon>Methylocapsa</taxon>
    </lineage>
</organism>
<dbReference type="RefSeq" id="WP_091681902.1">
    <property type="nucleotide sequence ID" value="NZ_FOSN01000008.1"/>
</dbReference>
<feature type="region of interest" description="Disordered" evidence="2">
    <location>
        <begin position="84"/>
        <end position="107"/>
    </location>
</feature>
<dbReference type="SMART" id="SM00530">
    <property type="entry name" value="HTH_XRE"/>
    <property type="match status" value="1"/>
</dbReference>
<evidence type="ECO:0000259" key="3">
    <source>
        <dbReference type="PROSITE" id="PS50943"/>
    </source>
</evidence>
<protein>
    <submittedName>
        <fullName evidence="4">Addiction module antidote protein, HigA family</fullName>
    </submittedName>
</protein>
<keyword evidence="5" id="KW-1185">Reference proteome</keyword>
<dbReference type="Gene3D" id="1.10.260.40">
    <property type="entry name" value="lambda repressor-like DNA-binding domains"/>
    <property type="match status" value="1"/>
</dbReference>
<dbReference type="PANTHER" id="PTHR36924">
    <property type="entry name" value="ANTITOXIN HIGA-1"/>
    <property type="match status" value="1"/>
</dbReference>
<dbReference type="AlphaFoldDB" id="A0A1I3ZKN5"/>
<dbReference type="NCBIfam" id="TIGR02607">
    <property type="entry name" value="antidote_HigA"/>
    <property type="match status" value="1"/>
</dbReference>
<accession>A0A1I3ZKN5</accession>
<proteinExistence type="predicted"/>
<dbReference type="OrthoDB" id="3174593at2"/>
<dbReference type="STRING" id="1612308.SAMN05444581_10830"/>
<name>A0A1I3ZKN5_9HYPH</name>
<keyword evidence="1" id="KW-0238">DNA-binding</keyword>
<dbReference type="InterPro" id="IPR013430">
    <property type="entry name" value="Toxin_antidote_HigA"/>
</dbReference>
<dbReference type="SUPFAM" id="SSF47413">
    <property type="entry name" value="lambda repressor-like DNA-binding domains"/>
    <property type="match status" value="1"/>
</dbReference>
<dbReference type="GO" id="GO:0003677">
    <property type="term" value="F:DNA binding"/>
    <property type="evidence" value="ECO:0007669"/>
    <property type="project" value="UniProtKB-KW"/>
</dbReference>
<gene>
    <name evidence="4" type="ORF">SAMN05444581_10830</name>
</gene>
<dbReference type="InterPro" id="IPR001387">
    <property type="entry name" value="Cro/C1-type_HTH"/>
</dbReference>
<dbReference type="EMBL" id="FOSN01000008">
    <property type="protein sequence ID" value="SFK44624.1"/>
    <property type="molecule type" value="Genomic_DNA"/>
</dbReference>
<evidence type="ECO:0000256" key="2">
    <source>
        <dbReference type="SAM" id="MobiDB-lite"/>
    </source>
</evidence>